<name>A0ABU3DZK1_9FLAO</name>
<dbReference type="Proteomes" id="UP001261624">
    <property type="component" value="Unassembled WGS sequence"/>
</dbReference>
<gene>
    <name evidence="1" type="ORF">RM549_04680</name>
</gene>
<dbReference type="InterPro" id="IPR047111">
    <property type="entry name" value="YbaP-like"/>
</dbReference>
<comment type="caution">
    <text evidence="1">The sequence shown here is derived from an EMBL/GenBank/DDBJ whole genome shotgun (WGS) entry which is preliminary data.</text>
</comment>
<protein>
    <submittedName>
        <fullName evidence="1">TraB/GumN family protein</fullName>
    </submittedName>
</protein>
<organism evidence="1 2">
    <name type="scientific">Autumnicola patrickiae</name>
    <dbReference type="NCBI Taxonomy" id="3075591"/>
    <lineage>
        <taxon>Bacteria</taxon>
        <taxon>Pseudomonadati</taxon>
        <taxon>Bacteroidota</taxon>
        <taxon>Flavobacteriia</taxon>
        <taxon>Flavobacteriales</taxon>
        <taxon>Flavobacteriaceae</taxon>
        <taxon>Autumnicola</taxon>
    </lineage>
</organism>
<proteinExistence type="predicted"/>
<evidence type="ECO:0000313" key="1">
    <source>
        <dbReference type="EMBL" id="MDT0689068.1"/>
    </source>
</evidence>
<sequence>MKKILHLILFLLPLVSCTHQDKTDLENGSLWKIVSKSGTESYIFGTLHLYPENKITLSEEVIARVESSNKLVLESHMTNEEEHIRIATEIPDFLLKSFTIIRSEYGYGLVSMESQFTEIAKDSDVDIYGLESSEEVIKTMETVKKIPISDSIFIADEMLQDYKESLKLYQRESIQEFKETLIIQMGNEITQILVDNRNDAWLKKIISFIENDKIFIAVGIGHLGGEKEVLKLLVNQGYQVERIRI</sequence>
<dbReference type="PANTHER" id="PTHR40590">
    <property type="entry name" value="CYTOPLASMIC PROTEIN-RELATED"/>
    <property type="match status" value="1"/>
</dbReference>
<dbReference type="EMBL" id="JAVRHM010000003">
    <property type="protein sequence ID" value="MDT0689068.1"/>
    <property type="molecule type" value="Genomic_DNA"/>
</dbReference>
<dbReference type="CDD" id="cd14789">
    <property type="entry name" value="Tiki"/>
    <property type="match status" value="1"/>
</dbReference>
<dbReference type="Pfam" id="PF01963">
    <property type="entry name" value="TraB_PrgY_gumN"/>
    <property type="match status" value="2"/>
</dbReference>
<dbReference type="RefSeq" id="WP_311682226.1">
    <property type="nucleotide sequence ID" value="NZ_JAVRHM010000003.1"/>
</dbReference>
<keyword evidence="2" id="KW-1185">Reference proteome</keyword>
<evidence type="ECO:0000313" key="2">
    <source>
        <dbReference type="Proteomes" id="UP001261624"/>
    </source>
</evidence>
<dbReference type="InterPro" id="IPR002816">
    <property type="entry name" value="TraB/PrgY/GumN_fam"/>
</dbReference>
<dbReference type="PANTHER" id="PTHR40590:SF1">
    <property type="entry name" value="CYTOPLASMIC PROTEIN"/>
    <property type="match status" value="1"/>
</dbReference>
<accession>A0ABU3DZK1</accession>
<reference evidence="1 2" key="1">
    <citation type="submission" date="2023-09" db="EMBL/GenBank/DDBJ databases">
        <authorList>
            <person name="Rey-Velasco X."/>
        </authorList>
    </citation>
    <scope>NUCLEOTIDE SEQUENCE [LARGE SCALE GENOMIC DNA]</scope>
    <source>
        <strain evidence="1 2">F188</strain>
    </source>
</reference>